<dbReference type="Pfam" id="PF13193">
    <property type="entry name" value="AMP-binding_C"/>
    <property type="match status" value="1"/>
</dbReference>
<dbReference type="Pfam" id="PF00501">
    <property type="entry name" value="AMP-binding"/>
    <property type="match status" value="1"/>
</dbReference>
<dbReference type="EMBL" id="CAJNDS010002564">
    <property type="protein sequence ID" value="CAE7526925.1"/>
    <property type="molecule type" value="Genomic_DNA"/>
</dbReference>
<feature type="domain" description="AMP-binding enzyme C-terminal" evidence="2">
    <location>
        <begin position="535"/>
        <end position="610"/>
    </location>
</feature>
<evidence type="ECO:0000313" key="3">
    <source>
        <dbReference type="EMBL" id="CAE7526925.1"/>
    </source>
</evidence>
<evidence type="ECO:0000313" key="4">
    <source>
        <dbReference type="Proteomes" id="UP000604046"/>
    </source>
</evidence>
<organism evidence="3 4">
    <name type="scientific">Symbiodinium natans</name>
    <dbReference type="NCBI Taxonomy" id="878477"/>
    <lineage>
        <taxon>Eukaryota</taxon>
        <taxon>Sar</taxon>
        <taxon>Alveolata</taxon>
        <taxon>Dinophyceae</taxon>
        <taxon>Suessiales</taxon>
        <taxon>Symbiodiniaceae</taxon>
        <taxon>Symbiodinium</taxon>
    </lineage>
</organism>
<dbReference type="InterPro" id="IPR014903">
    <property type="entry name" value="DUF1796"/>
</dbReference>
<evidence type="ECO:0000259" key="1">
    <source>
        <dbReference type="Pfam" id="PF00501"/>
    </source>
</evidence>
<reference evidence="3" key="1">
    <citation type="submission" date="2021-02" db="EMBL/GenBank/DDBJ databases">
        <authorList>
            <person name="Dougan E. K."/>
            <person name="Rhodes N."/>
            <person name="Thang M."/>
            <person name="Chan C."/>
        </authorList>
    </citation>
    <scope>NUCLEOTIDE SEQUENCE</scope>
</reference>
<evidence type="ECO:0000259" key="2">
    <source>
        <dbReference type="Pfam" id="PF13193"/>
    </source>
</evidence>
<dbReference type="Gene3D" id="3.30.300.30">
    <property type="match status" value="1"/>
</dbReference>
<dbReference type="SUPFAM" id="SSF56801">
    <property type="entry name" value="Acetyl-CoA synthetase-like"/>
    <property type="match status" value="1"/>
</dbReference>
<dbReference type="PANTHER" id="PTHR45527:SF1">
    <property type="entry name" value="FATTY ACID SYNTHASE"/>
    <property type="match status" value="1"/>
</dbReference>
<dbReference type="Proteomes" id="UP000604046">
    <property type="component" value="Unassembled WGS sequence"/>
</dbReference>
<keyword evidence="4" id="KW-1185">Reference proteome</keyword>
<dbReference type="InterPro" id="IPR000873">
    <property type="entry name" value="AMP-dep_synth/lig_dom"/>
</dbReference>
<accession>A0A812TDM6</accession>
<protein>
    <submittedName>
        <fullName evidence="3">DhbF protein</fullName>
    </submittedName>
</protein>
<dbReference type="InterPro" id="IPR025110">
    <property type="entry name" value="AMP-bd_C"/>
</dbReference>
<dbReference type="Gene3D" id="3.40.50.980">
    <property type="match status" value="2"/>
</dbReference>
<name>A0A812TDM6_9DINO</name>
<dbReference type="Pfam" id="PF08795">
    <property type="entry name" value="DUF1796"/>
    <property type="match status" value="1"/>
</dbReference>
<dbReference type="PANTHER" id="PTHR45527">
    <property type="entry name" value="NONRIBOSOMAL PEPTIDE SYNTHETASE"/>
    <property type="match status" value="1"/>
</dbReference>
<dbReference type="Gene3D" id="2.30.38.10">
    <property type="entry name" value="Luciferase, Domain 3"/>
    <property type="match status" value="1"/>
</dbReference>
<dbReference type="GO" id="GO:0044550">
    <property type="term" value="P:secondary metabolite biosynthetic process"/>
    <property type="evidence" value="ECO:0007669"/>
    <property type="project" value="TreeGrafter"/>
</dbReference>
<dbReference type="AlphaFoldDB" id="A0A812TDM6"/>
<dbReference type="GO" id="GO:0031177">
    <property type="term" value="F:phosphopantetheine binding"/>
    <property type="evidence" value="ECO:0007669"/>
    <property type="project" value="TreeGrafter"/>
</dbReference>
<dbReference type="OrthoDB" id="329835at2759"/>
<gene>
    <name evidence="3" type="primary">dhbF</name>
    <name evidence="3" type="ORF">SNAT2548_LOCUS29499</name>
</gene>
<sequence length="1227" mass="135846">MKVLEACGREEITPGSYILSSSSFMHAALPLGEELWCAGASPRAFMAQSNGDIPWEMPNANECGFVTIVPHCHHSQPAEKWLSYSFLPMLQRVAASGSRLGRCLLRDLVALDTMEGEECGEDGLEQLLKLALKADEKPAVLQHIDVLTFAELTSRVVALSARLEDLPGFLGICVHRTFALVVSLLASLRCRKVFIPLDPGFPAKRLAYILEDACPGALLLEETVVSQHPELWGSCRQILVLDRSGQCQETTKTGPHWEGEEVPAAAAYCIYTSGSTGKPKGVLVSRPNLHLGPVRMHNLLSSFLKLLGKHLEGCVWVAVTTFCFDIALLELLLPLMCNCLLDIVDAQISKQGPELKARLAKYPRLAFQATPSSYGLLRSCGWTPPKGATLLCGGEPFPPWLSELGADVYLYNVYGPTETTIWSTAQRVDQPAASVPIGPPISETTLRLSCERLQKDEFNGAQDAATGELVIGGAGVSLGYWKKAQLTQERFKLSASCKEFFTGDLVRTDDNGNVYCLGRMDEQVKVNGFRIELREIDAALACCPEVELGASDVRRNRLGQPVLVAYVVWREGCGGHDLELHKHLREQLPEYMWPQKTVVLNDLPMTLNGKLERKRLPDPWQRDENVLQERPALQPGSALPEAHPTAGALRGVVLQVIQELIEGASPCLLRHSVEEPAEGEEWRHLGLTSSMAAAFGVALGRHLALRWPQCRWPSLGAATMFQCGNVSLLVAFLLGEESLEDNGSRGSGVARHVASLGSLCMTAQAMEHLGLRRWPGPFDWVFSAPEMVTHCLQDGFTSFLDPACYVATACKKAGHKIYSPMLQRDVIFNHHNPMIPADYDFLISCVHSFQQLLKGWTPRHLQCISDQDFVLFLLFNLERRVELQDTAVLELFEELARHSTLRFRLLVVKVLTKATTASEDKPQERLLMQRKVDLQELYVHELRCLGSHDGWRFSDEADLRLLERIIQHRCPEFRLFAGAPTADPAKCGTAGCPYLCTWLSGHCCHRCKTTGSHAHGPRCDLALFEEHEEKAKQKAEKKAVWGGPVQHTSTQGGLGVVVPRADRFRKCLSLAQQLQQQRPKSLQLQTSALRRLERCLIGEPDAPEPKEPLNAARNREATGCELLGHPIQEGPSWRLWCPLEANLVASLELLRDFAASTGASPLLLGPTRVFENLAGLSGAGFRVLCRFKQNAELFSAWPLDRGEHGYRGPVEKLPRTPEEFVVVALEH</sequence>
<proteinExistence type="predicted"/>
<dbReference type="GO" id="GO:0005737">
    <property type="term" value="C:cytoplasm"/>
    <property type="evidence" value="ECO:0007669"/>
    <property type="project" value="TreeGrafter"/>
</dbReference>
<dbReference type="GO" id="GO:0043041">
    <property type="term" value="P:amino acid activation for nonribosomal peptide biosynthetic process"/>
    <property type="evidence" value="ECO:0007669"/>
    <property type="project" value="TreeGrafter"/>
</dbReference>
<dbReference type="InterPro" id="IPR045851">
    <property type="entry name" value="AMP-bd_C_sf"/>
</dbReference>
<feature type="domain" description="AMP-dependent synthetase/ligase" evidence="1">
    <location>
        <begin position="135"/>
        <end position="481"/>
    </location>
</feature>
<comment type="caution">
    <text evidence="3">The sequence shown here is derived from an EMBL/GenBank/DDBJ whole genome shotgun (WGS) entry which is preliminary data.</text>
</comment>